<keyword evidence="7 8" id="KW-0411">Iron-sulfur</keyword>
<feature type="binding site" evidence="8">
    <location>
        <position position="424"/>
    </location>
    <ligand>
        <name>[4Fe-4S] cluster</name>
        <dbReference type="ChEBI" id="CHEBI:49883"/>
        <label>2</label>
    </ligand>
</feature>
<organism evidence="11 12">
    <name type="scientific">Hydrogenophilus thermoluteolus</name>
    <name type="common">Pseudomonas hydrogenothermophila</name>
    <dbReference type="NCBI Taxonomy" id="297"/>
    <lineage>
        <taxon>Bacteria</taxon>
        <taxon>Pseudomonadati</taxon>
        <taxon>Pseudomonadota</taxon>
        <taxon>Hydrogenophilia</taxon>
        <taxon>Hydrogenophilales</taxon>
        <taxon>Hydrogenophilaceae</taxon>
        <taxon>Hydrogenophilus</taxon>
    </lineage>
</organism>
<dbReference type="GO" id="GO:0046872">
    <property type="term" value="F:metal ion binding"/>
    <property type="evidence" value="ECO:0007669"/>
    <property type="project" value="UniProtKB-KW"/>
</dbReference>
<dbReference type="PROSITE" id="PS00198">
    <property type="entry name" value="4FE4S_FER_1"/>
    <property type="match status" value="1"/>
</dbReference>
<comment type="cofactor">
    <cofactor evidence="8">
        <name>[4Fe-4S] cluster</name>
        <dbReference type="ChEBI" id="CHEBI:49883"/>
    </cofactor>
    <text evidence="8">Binds 2 [4Fe-4S] clusters per subunit.</text>
</comment>
<dbReference type="HAMAP" id="MF_00461">
    <property type="entry name" value="RsxC_RnfC"/>
    <property type="match status" value="1"/>
</dbReference>
<dbReference type="RefSeq" id="WP_119335558.1">
    <property type="nucleotide sequence ID" value="NZ_AP018558.1"/>
</dbReference>
<dbReference type="PROSITE" id="PS51379">
    <property type="entry name" value="4FE4S_FER_2"/>
    <property type="match status" value="2"/>
</dbReference>
<dbReference type="InterPro" id="IPR017896">
    <property type="entry name" value="4Fe4S_Fe-S-bd"/>
</dbReference>
<dbReference type="GO" id="GO:0009055">
    <property type="term" value="F:electron transfer activity"/>
    <property type="evidence" value="ECO:0007669"/>
    <property type="project" value="InterPro"/>
</dbReference>
<evidence type="ECO:0000256" key="5">
    <source>
        <dbReference type="ARBA" id="ARBA00022982"/>
    </source>
</evidence>
<dbReference type="KEGG" id="htl:HPTL_1599"/>
<accession>A0A2Z6DZU8</accession>
<feature type="binding site" evidence="8">
    <location>
        <position position="385"/>
    </location>
    <ligand>
        <name>[4Fe-4S] cluster</name>
        <dbReference type="ChEBI" id="CHEBI:49883"/>
        <label>1</label>
    </ligand>
</feature>
<dbReference type="GO" id="GO:0005886">
    <property type="term" value="C:plasma membrane"/>
    <property type="evidence" value="ECO:0007669"/>
    <property type="project" value="UniProtKB-SubCell"/>
</dbReference>
<dbReference type="Pfam" id="PF12838">
    <property type="entry name" value="Fer4_7"/>
    <property type="match status" value="1"/>
</dbReference>
<dbReference type="Proteomes" id="UP000262004">
    <property type="component" value="Chromosome"/>
</dbReference>
<protein>
    <recommendedName>
        <fullName evidence="8">Ion-translocating oxidoreductase complex subunit C</fullName>
        <ecNumber evidence="8">7.-.-.-</ecNumber>
    </recommendedName>
    <alternativeName>
        <fullName evidence="8">Rnf electron transport complex subunit C</fullName>
    </alternativeName>
</protein>
<keyword evidence="4 8" id="KW-0677">Repeat</keyword>
<evidence type="ECO:0000313" key="11">
    <source>
        <dbReference type="EMBL" id="BBD77859.1"/>
    </source>
</evidence>
<comment type="function">
    <text evidence="8">Part of a membrane-bound complex that couples electron transfer with translocation of ions across the membrane.</text>
</comment>
<feature type="binding site" evidence="8">
    <location>
        <position position="427"/>
    </location>
    <ligand>
        <name>[4Fe-4S] cluster</name>
        <dbReference type="ChEBI" id="CHEBI:49883"/>
        <label>2</label>
    </ligand>
</feature>
<feature type="domain" description="4Fe-4S ferredoxin-type" evidence="10">
    <location>
        <begin position="375"/>
        <end position="405"/>
    </location>
</feature>
<keyword evidence="1 8" id="KW-0813">Transport</keyword>
<dbReference type="NCBIfam" id="NF003454">
    <property type="entry name" value="PRK05035.1"/>
    <property type="match status" value="1"/>
</dbReference>
<feature type="binding site" evidence="8">
    <location>
        <position position="430"/>
    </location>
    <ligand>
        <name>[4Fe-4S] cluster</name>
        <dbReference type="ChEBI" id="CHEBI:49883"/>
        <label>2</label>
    </ligand>
</feature>
<keyword evidence="5 8" id="KW-0249">Electron transport</keyword>
<dbReference type="GO" id="GO:0051539">
    <property type="term" value="F:4 iron, 4 sulfur cluster binding"/>
    <property type="evidence" value="ECO:0007669"/>
    <property type="project" value="UniProtKB-KW"/>
</dbReference>
<proteinExistence type="inferred from homology"/>
<keyword evidence="12" id="KW-1185">Reference proteome</keyword>
<dbReference type="Pfam" id="PF01512">
    <property type="entry name" value="Complex1_51K"/>
    <property type="match status" value="1"/>
</dbReference>
<feature type="domain" description="4Fe-4S ferredoxin-type" evidence="10">
    <location>
        <begin position="415"/>
        <end position="444"/>
    </location>
</feature>
<feature type="binding site" evidence="8">
    <location>
        <position position="434"/>
    </location>
    <ligand>
        <name>[4Fe-4S] cluster</name>
        <dbReference type="ChEBI" id="CHEBI:49883"/>
        <label>1</label>
    </ligand>
</feature>
<dbReference type="InterPro" id="IPR010208">
    <property type="entry name" value="Ion_transpt_RnfC/RsxC"/>
</dbReference>
<dbReference type="InterPro" id="IPR011538">
    <property type="entry name" value="Nuo51_FMN-bd"/>
</dbReference>
<dbReference type="AlphaFoldDB" id="A0A2Z6DZU8"/>
<evidence type="ECO:0000259" key="10">
    <source>
        <dbReference type="PROSITE" id="PS51379"/>
    </source>
</evidence>
<dbReference type="Pfam" id="PF13375">
    <property type="entry name" value="RnfC_N"/>
    <property type="match status" value="1"/>
</dbReference>
<gene>
    <name evidence="8 11" type="primary">rnfC</name>
    <name evidence="11" type="ORF">HPTL_1599</name>
</gene>
<dbReference type="GO" id="GO:0022900">
    <property type="term" value="P:electron transport chain"/>
    <property type="evidence" value="ECO:0007669"/>
    <property type="project" value="UniProtKB-UniRule"/>
</dbReference>
<dbReference type="SUPFAM" id="SSF142019">
    <property type="entry name" value="Nqo1 FMN-binding domain-like"/>
    <property type="match status" value="1"/>
</dbReference>
<dbReference type="OrthoDB" id="9767754at2"/>
<evidence type="ECO:0000256" key="6">
    <source>
        <dbReference type="ARBA" id="ARBA00023004"/>
    </source>
</evidence>
<feature type="region of interest" description="Disordered" evidence="9">
    <location>
        <begin position="485"/>
        <end position="563"/>
    </location>
</feature>
<dbReference type="PANTHER" id="PTHR43034">
    <property type="entry name" value="ION-TRANSLOCATING OXIDOREDUCTASE COMPLEX SUBUNIT C"/>
    <property type="match status" value="1"/>
</dbReference>
<evidence type="ECO:0000256" key="8">
    <source>
        <dbReference type="HAMAP-Rule" id="MF_00461"/>
    </source>
</evidence>
<keyword evidence="2 8" id="KW-0004">4Fe-4S</keyword>
<evidence type="ECO:0000256" key="1">
    <source>
        <dbReference type="ARBA" id="ARBA00022448"/>
    </source>
</evidence>
<evidence type="ECO:0000313" key="12">
    <source>
        <dbReference type="Proteomes" id="UP000262004"/>
    </source>
</evidence>
<evidence type="ECO:0000256" key="3">
    <source>
        <dbReference type="ARBA" id="ARBA00022723"/>
    </source>
</evidence>
<evidence type="ECO:0000256" key="2">
    <source>
        <dbReference type="ARBA" id="ARBA00022485"/>
    </source>
</evidence>
<reference evidence="11 12" key="1">
    <citation type="submission" date="2018-04" db="EMBL/GenBank/DDBJ databases">
        <title>Complete genome sequence of Hydrogenophilus thermoluteolus TH-1.</title>
        <authorList>
            <person name="Arai H."/>
        </authorList>
    </citation>
    <scope>NUCLEOTIDE SEQUENCE [LARGE SCALE GENOMIC DNA]</scope>
    <source>
        <strain evidence="11 12">TH-1</strain>
    </source>
</reference>
<feature type="binding site" evidence="8">
    <location>
        <position position="388"/>
    </location>
    <ligand>
        <name>[4Fe-4S] cluster</name>
        <dbReference type="ChEBI" id="CHEBI:49883"/>
        <label>1</label>
    </ligand>
</feature>
<dbReference type="EMBL" id="AP018558">
    <property type="protein sequence ID" value="BBD77859.1"/>
    <property type="molecule type" value="Genomic_DNA"/>
</dbReference>
<dbReference type="SUPFAM" id="SSF46548">
    <property type="entry name" value="alpha-helical ferredoxin"/>
    <property type="match status" value="1"/>
</dbReference>
<dbReference type="InterPro" id="IPR037225">
    <property type="entry name" value="Nuo51_FMN-bd_sf"/>
</dbReference>
<keyword evidence="8" id="KW-1278">Translocase</keyword>
<sequence>MRWFSWLTSSAANTLVDPVSGRKLYPIDGGIAFPDYHKQETADIPIRNVAMPSHYIVPLRVNPRFTARPIVDIGARVRKGEKIGEPEGKFGVAVHAPTSGVIRDLGHYPMTHVSGLPALAYFIEPDGKDEAIEPTPYRGACDDTDRIRDFLQQMGLAGLGGAAFPSHAKVASSPVKTLIINGAECEPWITCDDRLMREHAAEIVAGACDLAAAVHAQEVLIGIEDNKPQAIAAMQAAAANHGTVTVVAIPTIYPAGGEKQLIERLTGIEVPYGHLSAEFGVLVFNVGTARAVHRALTDGEPLIERVVTLTGAADDPGNRWVRIGHPIAELILEMAPKPEVDRYLLGGPMTGFAIPDLDAPILKGSNCIIAASPDLFPPPPPEQPCIRCGACAPVCPARLEPMALYWFARAQQFGKAQEFHLFDCIECGCCAYVCPAHIPLVDYYRYAKSEIWEREREKSKAQQSKARFEFRNYRLEREKAEKAARAAAKAAETKRRLEAQAKQSSTEASPGDTDSKQESAPSPQALGTNDPDARKKALVEAALARARAKRAAEATEPSGENRE</sequence>
<keyword evidence="6 8" id="KW-0408">Iron</keyword>
<comment type="similarity">
    <text evidence="8">Belongs to the 4Fe4S bacterial-type ferredoxin family. RnfC subfamily.</text>
</comment>
<feature type="compositionally biased region" description="Polar residues" evidence="9">
    <location>
        <begin position="518"/>
        <end position="527"/>
    </location>
</feature>
<comment type="subcellular location">
    <subcellularLocation>
        <location evidence="8">Cell inner membrane</location>
        <topology evidence="8">Peripheral membrane protein</topology>
    </subcellularLocation>
</comment>
<dbReference type="EC" id="7.-.-.-" evidence="8"/>
<feature type="binding site" evidence="8">
    <location>
        <position position="391"/>
    </location>
    <ligand>
        <name>[4Fe-4S] cluster</name>
        <dbReference type="ChEBI" id="CHEBI:49883"/>
        <label>1</label>
    </ligand>
</feature>
<keyword evidence="8" id="KW-0997">Cell inner membrane</keyword>
<evidence type="ECO:0000256" key="9">
    <source>
        <dbReference type="SAM" id="MobiDB-lite"/>
    </source>
</evidence>
<dbReference type="NCBIfam" id="TIGR01945">
    <property type="entry name" value="rnfC"/>
    <property type="match status" value="1"/>
</dbReference>
<keyword evidence="3 8" id="KW-0479">Metal-binding</keyword>
<keyword evidence="8" id="KW-0472">Membrane</keyword>
<dbReference type="Gene3D" id="3.30.70.20">
    <property type="match status" value="1"/>
</dbReference>
<name>A0A2Z6DZU8_HYDTE</name>
<dbReference type="InterPro" id="IPR026902">
    <property type="entry name" value="RnfC_N"/>
</dbReference>
<dbReference type="InterPro" id="IPR017900">
    <property type="entry name" value="4Fe4S_Fe_S_CS"/>
</dbReference>
<dbReference type="PANTHER" id="PTHR43034:SF2">
    <property type="entry name" value="ION-TRANSLOCATING OXIDOREDUCTASE COMPLEX SUBUNIT C"/>
    <property type="match status" value="1"/>
</dbReference>
<evidence type="ECO:0000256" key="7">
    <source>
        <dbReference type="ARBA" id="ARBA00023014"/>
    </source>
</evidence>
<dbReference type="Gene3D" id="3.40.50.11540">
    <property type="entry name" value="NADH-ubiquinone oxidoreductase 51kDa subunit"/>
    <property type="match status" value="1"/>
</dbReference>
<keyword evidence="8" id="KW-1003">Cell membrane</keyword>
<comment type="subunit">
    <text evidence="8">The complex is composed of six subunits: RnfA, RnfB, RnfC, RnfD, RnfE and RnfG.</text>
</comment>
<feature type="binding site" evidence="8">
    <location>
        <position position="395"/>
    </location>
    <ligand>
        <name>[4Fe-4S] cluster</name>
        <dbReference type="ChEBI" id="CHEBI:49883"/>
        <label>2</label>
    </ligand>
</feature>
<evidence type="ECO:0000256" key="4">
    <source>
        <dbReference type="ARBA" id="ARBA00022737"/>
    </source>
</evidence>